<dbReference type="Pfam" id="PF04757">
    <property type="entry name" value="Pex2_Pex12"/>
    <property type="match status" value="1"/>
</dbReference>
<dbReference type="PANTHER" id="PTHR48178">
    <property type="entry name" value="PEROXISOME BIOGENESIS FACTOR 2"/>
    <property type="match status" value="1"/>
</dbReference>
<dbReference type="GO" id="GO:0016562">
    <property type="term" value="P:protein import into peroxisome matrix, receptor recycling"/>
    <property type="evidence" value="ECO:0007669"/>
    <property type="project" value="UniProtKB-ARBA"/>
</dbReference>
<evidence type="ECO:0000256" key="17">
    <source>
        <dbReference type="ARBA" id="ARBA00034523"/>
    </source>
</evidence>
<keyword evidence="6" id="KW-0812">Transmembrane</keyword>
<evidence type="ECO:0000256" key="18">
    <source>
        <dbReference type="SAM" id="MobiDB-lite"/>
    </source>
</evidence>
<dbReference type="EC" id="2.3.2.36" evidence="17"/>
<comment type="caution">
    <text evidence="20">The sequence shown here is derived from an EMBL/GenBank/DDBJ whole genome shotgun (WGS) entry which is preliminary data.</text>
</comment>
<dbReference type="InterPro" id="IPR025654">
    <property type="entry name" value="PEX2/10"/>
</dbReference>
<evidence type="ECO:0000256" key="15">
    <source>
        <dbReference type="ARBA" id="ARBA00032511"/>
    </source>
</evidence>
<keyword evidence="12" id="KW-1133">Transmembrane helix</keyword>
<feature type="region of interest" description="Disordered" evidence="18">
    <location>
        <begin position="457"/>
        <end position="501"/>
    </location>
</feature>
<dbReference type="STRING" id="106004.A0A1Y2G0U2"/>
<evidence type="ECO:0000256" key="13">
    <source>
        <dbReference type="ARBA" id="ARBA00023136"/>
    </source>
</evidence>
<evidence type="ECO:0000256" key="2">
    <source>
        <dbReference type="ARBA" id="ARBA00004906"/>
    </source>
</evidence>
<dbReference type="AlphaFoldDB" id="A0A1Y2G0U2"/>
<keyword evidence="8" id="KW-0863">Zinc-finger</keyword>
<keyword evidence="5" id="KW-0808">Transferase</keyword>
<comment type="catalytic activity">
    <reaction evidence="16">
        <text>[E2 ubiquitin-conjugating enzyme]-S-ubiquitinyl-L-cysteine + [acceptor protein]-L-cysteine = [E2 ubiquitin-conjugating enzyme]-L-cysteine + [acceptor protein]-S-ubiquitinyl-L-cysteine.</text>
        <dbReference type="EC" id="2.3.2.36"/>
    </reaction>
</comment>
<evidence type="ECO:0000256" key="5">
    <source>
        <dbReference type="ARBA" id="ARBA00022679"/>
    </source>
</evidence>
<keyword evidence="13" id="KW-0472">Membrane</keyword>
<name>A0A1Y2G0U2_9BASI</name>
<evidence type="ECO:0000256" key="14">
    <source>
        <dbReference type="ARBA" id="ARBA00023140"/>
    </source>
</evidence>
<evidence type="ECO:0000256" key="16">
    <source>
        <dbReference type="ARBA" id="ARBA00034438"/>
    </source>
</evidence>
<dbReference type="InParanoid" id="A0A1Y2G0U2"/>
<dbReference type="PANTHER" id="PTHR48178:SF1">
    <property type="entry name" value="PEROXISOME BIOGENESIS FACTOR 2"/>
    <property type="match status" value="1"/>
</dbReference>
<evidence type="ECO:0000313" key="21">
    <source>
        <dbReference type="Proteomes" id="UP000193467"/>
    </source>
</evidence>
<evidence type="ECO:0000256" key="4">
    <source>
        <dbReference type="ARBA" id="ARBA00022448"/>
    </source>
</evidence>
<evidence type="ECO:0000256" key="8">
    <source>
        <dbReference type="ARBA" id="ARBA00022771"/>
    </source>
</evidence>
<organism evidence="20 21">
    <name type="scientific">Leucosporidium creatinivorum</name>
    <dbReference type="NCBI Taxonomy" id="106004"/>
    <lineage>
        <taxon>Eukaryota</taxon>
        <taxon>Fungi</taxon>
        <taxon>Dikarya</taxon>
        <taxon>Basidiomycota</taxon>
        <taxon>Pucciniomycotina</taxon>
        <taxon>Microbotryomycetes</taxon>
        <taxon>Leucosporidiales</taxon>
        <taxon>Leucosporidium</taxon>
    </lineage>
</organism>
<keyword evidence="11" id="KW-0653">Protein transport</keyword>
<evidence type="ECO:0000259" key="19">
    <source>
        <dbReference type="Pfam" id="PF04757"/>
    </source>
</evidence>
<dbReference type="GO" id="GO:0008270">
    <property type="term" value="F:zinc ion binding"/>
    <property type="evidence" value="ECO:0007669"/>
    <property type="project" value="UniProtKB-KW"/>
</dbReference>
<evidence type="ECO:0000256" key="1">
    <source>
        <dbReference type="ARBA" id="ARBA00004585"/>
    </source>
</evidence>
<keyword evidence="9" id="KW-0833">Ubl conjugation pathway</keyword>
<dbReference type="GO" id="GO:0005778">
    <property type="term" value="C:peroxisomal membrane"/>
    <property type="evidence" value="ECO:0007669"/>
    <property type="project" value="UniProtKB-SubCell"/>
</dbReference>
<reference evidence="20 21" key="1">
    <citation type="submission" date="2016-07" db="EMBL/GenBank/DDBJ databases">
        <title>Pervasive Adenine N6-methylation of Active Genes in Fungi.</title>
        <authorList>
            <consortium name="DOE Joint Genome Institute"/>
            <person name="Mondo S.J."/>
            <person name="Dannebaum R.O."/>
            <person name="Kuo R.C."/>
            <person name="Labutti K."/>
            <person name="Haridas S."/>
            <person name="Kuo A."/>
            <person name="Salamov A."/>
            <person name="Ahrendt S.R."/>
            <person name="Lipzen A."/>
            <person name="Sullivan W."/>
            <person name="Andreopoulos W.B."/>
            <person name="Clum A."/>
            <person name="Lindquist E."/>
            <person name="Daum C."/>
            <person name="Ramamoorthy G.K."/>
            <person name="Gryganskyi A."/>
            <person name="Culley D."/>
            <person name="Magnuson J.K."/>
            <person name="James T.Y."/>
            <person name="O'Malley M.A."/>
            <person name="Stajich J.E."/>
            <person name="Spatafora J.W."/>
            <person name="Visel A."/>
            <person name="Grigoriev I.V."/>
        </authorList>
    </citation>
    <scope>NUCLEOTIDE SEQUENCE [LARGE SCALE GENOMIC DNA]</scope>
    <source>
        <strain evidence="20 21">62-1032</strain>
    </source>
</reference>
<dbReference type="OrthoDB" id="1701437at2759"/>
<dbReference type="GO" id="GO:0016567">
    <property type="term" value="P:protein ubiquitination"/>
    <property type="evidence" value="ECO:0007669"/>
    <property type="project" value="UniProtKB-ARBA"/>
</dbReference>
<evidence type="ECO:0000256" key="9">
    <source>
        <dbReference type="ARBA" id="ARBA00022786"/>
    </source>
</evidence>
<comment type="similarity">
    <text evidence="3">Belongs to the pex2/pex10/pex12 family.</text>
</comment>
<comment type="subcellular location">
    <subcellularLocation>
        <location evidence="1">Peroxisome membrane</location>
        <topology evidence="1">Multi-pass membrane protein</topology>
    </subcellularLocation>
</comment>
<feature type="region of interest" description="Disordered" evidence="18">
    <location>
        <begin position="323"/>
        <end position="349"/>
    </location>
</feature>
<evidence type="ECO:0000256" key="12">
    <source>
        <dbReference type="ARBA" id="ARBA00022989"/>
    </source>
</evidence>
<dbReference type="GO" id="GO:0061630">
    <property type="term" value="F:ubiquitin protein ligase activity"/>
    <property type="evidence" value="ECO:0007669"/>
    <property type="project" value="UniProtKB-EC"/>
</dbReference>
<evidence type="ECO:0000256" key="3">
    <source>
        <dbReference type="ARBA" id="ARBA00008704"/>
    </source>
</evidence>
<evidence type="ECO:0000256" key="6">
    <source>
        <dbReference type="ARBA" id="ARBA00022692"/>
    </source>
</evidence>
<dbReference type="InterPro" id="IPR006845">
    <property type="entry name" value="Pex_N"/>
</dbReference>
<keyword evidence="10" id="KW-0862">Zinc</keyword>
<evidence type="ECO:0000256" key="7">
    <source>
        <dbReference type="ARBA" id="ARBA00022723"/>
    </source>
</evidence>
<protein>
    <recommendedName>
        <fullName evidence="17">RING-type E3 ubiquitin transferase (cysteine targeting)</fullName>
        <ecNumber evidence="17">2.3.2.36</ecNumber>
    </recommendedName>
    <alternativeName>
        <fullName evidence="15">Peroxin-2</fullName>
    </alternativeName>
</protein>
<sequence>MATSAPPNLERFWHPPPASLATELPAIRSSLAQFPSPQLSVSRVAQLDADLLDHELEGILGAPVWKAMEGIRAPGRRSWEPEMMAMLRIAVLKMSLYDRGATYGAGLQNLKYRNEWKHQEGGLQSTAIDSSLLPIQKAAYMTLLVLPSYLYSRIRDRMLSSSWSDEDLPRSWLFLLDLRRGLVKRRREEDDGQWGREWKRVAWEVLSLGEKLGAIAALVNFLVFLYDGRYRTLVDRVLGMRLIYAQRSITPNVSFEFLNRQLVWEAFTEFLLFLMPLINVHRLRLRLSRLLSTKSAKSRSLALILSALPAPLARTLRVTPRQQLAAPSSAESEGEKDSTKPAERPKGPLHFLPDSTCPICYSQSTAPPTSLPTDPTTSADSGLSSSLAASAAAGEQDTSVKLPYTTDCGWECRYCYYCVVGRLAAAQEEGEESWGCLRCGGEVRGVKREVEKVVESGDEGLLVAPVEGGEEADESGSEGGADEEQQEETGSIGSEHDRWRA</sequence>
<keyword evidence="21" id="KW-1185">Reference proteome</keyword>
<feature type="domain" description="Pex N-terminal" evidence="19">
    <location>
        <begin position="77"/>
        <end position="293"/>
    </location>
</feature>
<keyword evidence="14" id="KW-0576">Peroxisome</keyword>
<evidence type="ECO:0000313" key="20">
    <source>
        <dbReference type="EMBL" id="ORY90190.1"/>
    </source>
</evidence>
<proteinExistence type="inferred from homology"/>
<evidence type="ECO:0000256" key="11">
    <source>
        <dbReference type="ARBA" id="ARBA00022927"/>
    </source>
</evidence>
<feature type="compositionally biased region" description="Basic and acidic residues" evidence="18">
    <location>
        <begin position="333"/>
        <end position="346"/>
    </location>
</feature>
<keyword evidence="4" id="KW-0813">Transport</keyword>
<accession>A0A1Y2G0U2</accession>
<dbReference type="Proteomes" id="UP000193467">
    <property type="component" value="Unassembled WGS sequence"/>
</dbReference>
<comment type="pathway">
    <text evidence="2">Protein modification; protein ubiquitination.</text>
</comment>
<keyword evidence="7" id="KW-0479">Metal-binding</keyword>
<evidence type="ECO:0000256" key="10">
    <source>
        <dbReference type="ARBA" id="ARBA00022833"/>
    </source>
</evidence>
<feature type="compositionally biased region" description="Acidic residues" evidence="18">
    <location>
        <begin position="468"/>
        <end position="487"/>
    </location>
</feature>
<dbReference type="EMBL" id="MCGR01000004">
    <property type="protein sequence ID" value="ORY90190.1"/>
    <property type="molecule type" value="Genomic_DNA"/>
</dbReference>
<gene>
    <name evidence="20" type="ORF">BCR35DRAFT_287436</name>
</gene>